<accession>A0A8J3MUJ1</accession>
<sequence>MAGPQHQTTLMVGPFYTKNCSIYGFTVSDATIDELHTYASQIDYWLGRGVLRGKVALRLPLSRAAEAHQLDESGSLVGKIILSPEWE</sequence>
<evidence type="ECO:0000313" key="1">
    <source>
        <dbReference type="EMBL" id="GHO49407.1"/>
    </source>
</evidence>
<comment type="caution">
    <text evidence="1">The sequence shown here is derived from an EMBL/GenBank/DDBJ whole genome shotgun (WGS) entry which is preliminary data.</text>
</comment>
<reference evidence="1" key="1">
    <citation type="submission" date="2020-10" db="EMBL/GenBank/DDBJ databases">
        <title>Taxonomic study of unclassified bacteria belonging to the class Ktedonobacteria.</title>
        <authorList>
            <person name="Yabe S."/>
            <person name="Wang C.M."/>
            <person name="Zheng Y."/>
            <person name="Sakai Y."/>
            <person name="Cavaletti L."/>
            <person name="Monciardini P."/>
            <person name="Donadio S."/>
        </authorList>
    </citation>
    <scope>NUCLEOTIDE SEQUENCE</scope>
    <source>
        <strain evidence="1">SOSP1-1</strain>
    </source>
</reference>
<keyword evidence="2" id="KW-1185">Reference proteome</keyword>
<organism evidence="1 2">
    <name type="scientific">Ktedonospora formicarum</name>
    <dbReference type="NCBI Taxonomy" id="2778364"/>
    <lineage>
        <taxon>Bacteria</taxon>
        <taxon>Bacillati</taxon>
        <taxon>Chloroflexota</taxon>
        <taxon>Ktedonobacteria</taxon>
        <taxon>Ktedonobacterales</taxon>
        <taxon>Ktedonobacteraceae</taxon>
        <taxon>Ktedonospora</taxon>
    </lineage>
</organism>
<dbReference type="AlphaFoldDB" id="A0A8J3MUJ1"/>
<dbReference type="Gene3D" id="3.90.180.10">
    <property type="entry name" value="Medium-chain alcohol dehydrogenases, catalytic domain"/>
    <property type="match status" value="1"/>
</dbReference>
<dbReference type="EMBL" id="BNJF01000005">
    <property type="protein sequence ID" value="GHO49407.1"/>
    <property type="molecule type" value="Genomic_DNA"/>
</dbReference>
<gene>
    <name evidence="1" type="ORF">KSX_75700</name>
</gene>
<dbReference type="Gene3D" id="3.40.50.720">
    <property type="entry name" value="NAD(P)-binding Rossmann-like Domain"/>
    <property type="match status" value="1"/>
</dbReference>
<dbReference type="Pfam" id="PF13602">
    <property type="entry name" value="ADH_zinc_N_2"/>
    <property type="match status" value="1"/>
</dbReference>
<protein>
    <submittedName>
        <fullName evidence="1">Uncharacterized protein</fullName>
    </submittedName>
</protein>
<dbReference type="Proteomes" id="UP000612362">
    <property type="component" value="Unassembled WGS sequence"/>
</dbReference>
<evidence type="ECO:0000313" key="2">
    <source>
        <dbReference type="Proteomes" id="UP000612362"/>
    </source>
</evidence>
<name>A0A8J3MUJ1_9CHLR</name>
<proteinExistence type="predicted"/>